<evidence type="ECO:0000259" key="7">
    <source>
        <dbReference type="Pfam" id="PF12896"/>
    </source>
</evidence>
<dbReference type="GO" id="GO:0031145">
    <property type="term" value="P:anaphase-promoting complex-dependent catabolic process"/>
    <property type="evidence" value="ECO:0007669"/>
    <property type="project" value="InterPro"/>
</dbReference>
<accession>A0A4S2L7C1</accession>
<evidence type="ECO:0000313" key="9">
    <source>
        <dbReference type="Proteomes" id="UP000308267"/>
    </source>
</evidence>
<organism evidence="8 9">
    <name type="scientific">Opisthorchis felineus</name>
    <dbReference type="NCBI Taxonomy" id="147828"/>
    <lineage>
        <taxon>Eukaryota</taxon>
        <taxon>Metazoa</taxon>
        <taxon>Spiralia</taxon>
        <taxon>Lophotrochozoa</taxon>
        <taxon>Platyhelminthes</taxon>
        <taxon>Trematoda</taxon>
        <taxon>Digenea</taxon>
        <taxon>Opisthorchiida</taxon>
        <taxon>Opisthorchiata</taxon>
        <taxon>Opisthorchiidae</taxon>
        <taxon>Opisthorchis</taxon>
    </lineage>
</organism>
<dbReference type="OrthoDB" id="2110451at2759"/>
<dbReference type="InterPro" id="IPR015943">
    <property type="entry name" value="WD40/YVTN_repeat-like_dom_sf"/>
</dbReference>
<comment type="caution">
    <text evidence="8">The sequence shown here is derived from an EMBL/GenBank/DDBJ whole genome shotgun (WGS) entry which is preliminary data.</text>
</comment>
<proteinExistence type="predicted"/>
<dbReference type="InterPro" id="IPR024790">
    <property type="entry name" value="APC4_long_dom"/>
</dbReference>
<dbReference type="SMART" id="SM00320">
    <property type="entry name" value="WD40"/>
    <property type="match status" value="2"/>
</dbReference>
<keyword evidence="4" id="KW-0833">Ubl conjugation pathway</keyword>
<dbReference type="InterPro" id="IPR024789">
    <property type="entry name" value="APC4"/>
</dbReference>
<keyword evidence="9" id="KW-1185">Reference proteome</keyword>
<dbReference type="Proteomes" id="UP000308267">
    <property type="component" value="Unassembled WGS sequence"/>
</dbReference>
<name>A0A4S2L7C1_OPIFE</name>
<sequence>MVGEYSYCPVEAKHYLKNKVSHCCWSPRTDLIALGSLNGRVSVHRYKLACIWESSPPHQNSVVTCVVWRPDGKCLAVAYDSGHVRLILANDGFVYKEFQYPTSITYLNWTAGLMTKQEGKGSNAPIYFPDLSSLTMFQSDVNFNTSDTFKLSQLLADSEEHFFILTVYCAGVLNFYGSDSFLIARWACKPSLLSTELQFKFLGCQFSACLKYLLILYSWTEETTGRSFMELQWVPTTGLVTFGTQLRNLSMHHSLIRISKTLLDKSFDQICTSWEDMILEMDVKFTNYAKERLSRNKKWSLGVELLEFILFGNCPASLRKFLVEDWTAPSLKRTGTATLKAYESIKTICFQQLQLILQRLLFHTSELLGNLRDTQSYAKFGVSVRQASRLCGTIGCVLQKSQELHLVIEKSITHLRAFFKWLYVAILGLSGRVLPDDFPRVTPAERELVIDFITNYLQPVFVQGSLQSFSVDLVEQYIRSGEVRKPLETVAAHSLNEDRSRSHMRTLIHLSEEQLKSGRFPTGLFHYCPKATLADLIMHTLEDDITALFGPPTAGDFDRACFGFAESISQLLCCEQLQKSCVFDPAWNFCSQFPAVFTGDSKLRNSPTDSNRQSTYLAWSPSRAELLLTEFPFDLTKTNLHGGRTACLEVDDIPTVPNPNQLAYEIQDLEFFTPELLTLLLRQTARASISGTTEEPSSTSHIVMVPVQLLLAACDEGISSTAVSTACEPLWSSSNCHLPTKRLSELITSAHVESLPCTATKLATNGGRSILFVLFEGSCMCRVYLLDCPETDGSVVRDNGEDEVGDAVMEAGDPDVVENVT</sequence>
<dbReference type="GO" id="GO:0070979">
    <property type="term" value="P:protein K11-linked ubiquitination"/>
    <property type="evidence" value="ECO:0007669"/>
    <property type="project" value="TreeGrafter"/>
</dbReference>
<dbReference type="InterPro" id="IPR001680">
    <property type="entry name" value="WD40_rpt"/>
</dbReference>
<dbReference type="GO" id="GO:0051301">
    <property type="term" value="P:cell division"/>
    <property type="evidence" value="ECO:0007669"/>
    <property type="project" value="UniProtKB-KW"/>
</dbReference>
<dbReference type="Gene3D" id="2.130.10.10">
    <property type="entry name" value="YVTN repeat-like/Quinoprotein amine dehydrogenase"/>
    <property type="match status" value="1"/>
</dbReference>
<keyword evidence="2" id="KW-0132">Cell division</keyword>
<dbReference type="Pfam" id="PF12896">
    <property type="entry name" value="ANAPC4"/>
    <property type="match status" value="1"/>
</dbReference>
<evidence type="ECO:0000256" key="1">
    <source>
        <dbReference type="ARBA" id="ARBA00016067"/>
    </source>
</evidence>
<dbReference type="GO" id="GO:0005680">
    <property type="term" value="C:anaphase-promoting complex"/>
    <property type="evidence" value="ECO:0007669"/>
    <property type="project" value="InterPro"/>
</dbReference>
<reference evidence="8 9" key="1">
    <citation type="journal article" date="2019" name="BMC Genomics">
        <title>New insights from Opisthorchis felineus genome: update on genomics of the epidemiologically important liver flukes.</title>
        <authorList>
            <person name="Ershov N.I."/>
            <person name="Mordvinov V.A."/>
            <person name="Prokhortchouk E.B."/>
            <person name="Pakharukova M.Y."/>
            <person name="Gunbin K.V."/>
            <person name="Ustyantsev K."/>
            <person name="Genaev M.A."/>
            <person name="Blinov A.G."/>
            <person name="Mazur A."/>
            <person name="Boulygina E."/>
            <person name="Tsygankova S."/>
            <person name="Khrameeva E."/>
            <person name="Chekanov N."/>
            <person name="Fan G."/>
            <person name="Xiao A."/>
            <person name="Zhang H."/>
            <person name="Xu X."/>
            <person name="Yang H."/>
            <person name="Solovyev V."/>
            <person name="Lee S.M."/>
            <person name="Liu X."/>
            <person name="Afonnikov D.A."/>
            <person name="Skryabin K.G."/>
        </authorList>
    </citation>
    <scope>NUCLEOTIDE SEQUENCE [LARGE SCALE GENOMIC DNA]</scope>
    <source>
        <strain evidence="8">AK-0245</strain>
        <tissue evidence="8">Whole organism</tissue>
    </source>
</reference>
<evidence type="ECO:0000256" key="2">
    <source>
        <dbReference type="ARBA" id="ARBA00022618"/>
    </source>
</evidence>
<feature type="domain" description="Anaphase-promoting complex subunit 4 long" evidence="7">
    <location>
        <begin position="243"/>
        <end position="429"/>
    </location>
</feature>
<gene>
    <name evidence="8" type="ORF">CRM22_009327</name>
</gene>
<keyword evidence="5" id="KW-0131">Cell cycle</keyword>
<feature type="domain" description="Anaphase-promoting complex subunit 4-like WD40" evidence="6">
    <location>
        <begin position="24"/>
        <end position="110"/>
    </location>
</feature>
<evidence type="ECO:0000256" key="4">
    <source>
        <dbReference type="ARBA" id="ARBA00022786"/>
    </source>
</evidence>
<evidence type="ECO:0000313" key="8">
    <source>
        <dbReference type="EMBL" id="TGZ58975.1"/>
    </source>
</evidence>
<dbReference type="STRING" id="147828.A0A4S2L7C1"/>
<dbReference type="InterPro" id="IPR024977">
    <property type="entry name" value="Apc4-like_WD40_dom"/>
</dbReference>
<keyword evidence="3" id="KW-0498">Mitosis</keyword>
<dbReference type="GO" id="GO:0034399">
    <property type="term" value="C:nuclear periphery"/>
    <property type="evidence" value="ECO:0007669"/>
    <property type="project" value="TreeGrafter"/>
</dbReference>
<dbReference type="Pfam" id="PF12894">
    <property type="entry name" value="ANAPC4_WD40"/>
    <property type="match status" value="1"/>
</dbReference>
<dbReference type="InterPro" id="IPR036322">
    <property type="entry name" value="WD40_repeat_dom_sf"/>
</dbReference>
<dbReference type="SUPFAM" id="SSF50978">
    <property type="entry name" value="WD40 repeat-like"/>
    <property type="match status" value="1"/>
</dbReference>
<dbReference type="AlphaFoldDB" id="A0A4S2L7C1"/>
<dbReference type="PANTHER" id="PTHR13260">
    <property type="entry name" value="ANAPHASE PROMOTING COMPLEX SUBUNIT 4 APC4"/>
    <property type="match status" value="1"/>
</dbReference>
<evidence type="ECO:0000259" key="6">
    <source>
        <dbReference type="Pfam" id="PF12894"/>
    </source>
</evidence>
<dbReference type="PANTHER" id="PTHR13260:SF0">
    <property type="entry name" value="ANAPHASE-PROMOTING COMPLEX SUBUNIT 4"/>
    <property type="match status" value="1"/>
</dbReference>
<evidence type="ECO:0000256" key="5">
    <source>
        <dbReference type="ARBA" id="ARBA00023306"/>
    </source>
</evidence>
<protein>
    <recommendedName>
        <fullName evidence="1">Anaphase-promoting complex subunit 4</fullName>
    </recommendedName>
</protein>
<dbReference type="EMBL" id="SJOL01009033">
    <property type="protein sequence ID" value="TGZ58975.1"/>
    <property type="molecule type" value="Genomic_DNA"/>
</dbReference>
<evidence type="ECO:0000256" key="3">
    <source>
        <dbReference type="ARBA" id="ARBA00022776"/>
    </source>
</evidence>